<keyword evidence="6" id="KW-1185">Reference proteome</keyword>
<evidence type="ECO:0000313" key="6">
    <source>
        <dbReference type="Proteomes" id="UP000015101"/>
    </source>
</evidence>
<evidence type="ECO:0000256" key="1">
    <source>
        <dbReference type="PROSITE-ProRule" id="PRU00122"/>
    </source>
</evidence>
<evidence type="ECO:0000313" key="4">
    <source>
        <dbReference type="EMBL" id="ESO07568.1"/>
    </source>
</evidence>
<dbReference type="HOGENOM" id="CLU_957366_0_0_1"/>
<protein>
    <recommendedName>
        <fullName evidence="3">Laminin G domain-containing protein</fullName>
    </recommendedName>
</protein>
<reference evidence="6" key="1">
    <citation type="submission" date="2012-12" db="EMBL/GenBank/DDBJ databases">
        <authorList>
            <person name="Hellsten U."/>
            <person name="Grimwood J."/>
            <person name="Chapman J.A."/>
            <person name="Shapiro H."/>
            <person name="Aerts A."/>
            <person name="Otillar R.P."/>
            <person name="Terry A.Y."/>
            <person name="Boore J.L."/>
            <person name="Simakov O."/>
            <person name="Marletaz F."/>
            <person name="Cho S.-J."/>
            <person name="Edsinger-Gonzales E."/>
            <person name="Havlak P."/>
            <person name="Kuo D.-H."/>
            <person name="Larsson T."/>
            <person name="Lv J."/>
            <person name="Arendt D."/>
            <person name="Savage R."/>
            <person name="Osoegawa K."/>
            <person name="de Jong P."/>
            <person name="Lindberg D.R."/>
            <person name="Seaver E.C."/>
            <person name="Weisblat D.A."/>
            <person name="Putnam N.H."/>
            <person name="Grigoriev I.V."/>
            <person name="Rokhsar D.S."/>
        </authorList>
    </citation>
    <scope>NUCLEOTIDE SEQUENCE</scope>
</reference>
<dbReference type="EnsemblMetazoa" id="HelroT170114">
    <property type="protein sequence ID" value="HelroP170114"/>
    <property type="gene ID" value="HelroG170114"/>
</dbReference>
<organism evidence="5 6">
    <name type="scientific">Helobdella robusta</name>
    <name type="common">Californian leech</name>
    <dbReference type="NCBI Taxonomy" id="6412"/>
    <lineage>
        <taxon>Eukaryota</taxon>
        <taxon>Metazoa</taxon>
        <taxon>Spiralia</taxon>
        <taxon>Lophotrochozoa</taxon>
        <taxon>Annelida</taxon>
        <taxon>Clitellata</taxon>
        <taxon>Hirudinea</taxon>
        <taxon>Rhynchobdellida</taxon>
        <taxon>Glossiphoniidae</taxon>
        <taxon>Helobdella</taxon>
    </lineage>
</organism>
<dbReference type="InParanoid" id="T1F2N3"/>
<dbReference type="Proteomes" id="UP000015101">
    <property type="component" value="Unassembled WGS sequence"/>
</dbReference>
<dbReference type="GeneID" id="20203082"/>
<name>T1F2N3_HELRO</name>
<dbReference type="PROSITE" id="PS50025">
    <property type="entry name" value="LAM_G_DOMAIN"/>
    <property type="match status" value="1"/>
</dbReference>
<evidence type="ECO:0000256" key="2">
    <source>
        <dbReference type="SAM" id="MobiDB-lite"/>
    </source>
</evidence>
<dbReference type="KEGG" id="hro:HELRODRAFT_170114"/>
<dbReference type="SUPFAM" id="SSF49899">
    <property type="entry name" value="Concanavalin A-like lectins/glucanases"/>
    <property type="match status" value="1"/>
</dbReference>
<proteinExistence type="predicted"/>
<dbReference type="PANTHER" id="PTHR15036">
    <property type="entry name" value="PIKACHURIN-LIKE PROTEIN"/>
    <property type="match status" value="1"/>
</dbReference>
<sequence>MNKVCSIMDTPRALLYLTIPLNDKNNCVTRASTQQQLFKQQQKATIGNKCITAEQCAPDANGFLCLLMDLGSGTLKIQSSSHPINDGQPHYFALNIHGNRGFVQVDHYHRPFALAGPIRETLDLVGGLCWGELRTSKQPPPHLSSEKSFRGSISNLILNFQPVVITAHILTSQDTFGVFLLNEKSEDEAASGCQKNNPCLNGGRCINGHHDDDDDSDDKDDDDDDDDDDRATFNARNADDDSDGGGESNGIYVRCDCSYTEFTGKHCEREVFLGTQKDKQQTLLACSDESS</sequence>
<dbReference type="InterPro" id="IPR001791">
    <property type="entry name" value="Laminin_G"/>
</dbReference>
<reference evidence="4 6" key="2">
    <citation type="journal article" date="2013" name="Nature">
        <title>Insights into bilaterian evolution from three spiralian genomes.</title>
        <authorList>
            <person name="Simakov O."/>
            <person name="Marletaz F."/>
            <person name="Cho S.J."/>
            <person name="Edsinger-Gonzales E."/>
            <person name="Havlak P."/>
            <person name="Hellsten U."/>
            <person name="Kuo D.H."/>
            <person name="Larsson T."/>
            <person name="Lv J."/>
            <person name="Arendt D."/>
            <person name="Savage R."/>
            <person name="Osoegawa K."/>
            <person name="de Jong P."/>
            <person name="Grimwood J."/>
            <person name="Chapman J.A."/>
            <person name="Shapiro H."/>
            <person name="Aerts A."/>
            <person name="Otillar R.P."/>
            <person name="Terry A.Y."/>
            <person name="Boore J.L."/>
            <person name="Grigoriev I.V."/>
            <person name="Lindberg D.R."/>
            <person name="Seaver E.C."/>
            <person name="Weisblat D.A."/>
            <person name="Putnam N.H."/>
            <person name="Rokhsar D.S."/>
        </authorList>
    </citation>
    <scope>NUCLEOTIDE SEQUENCE</scope>
</reference>
<dbReference type="CTD" id="20203082"/>
<dbReference type="InterPro" id="IPR013320">
    <property type="entry name" value="ConA-like_dom_sf"/>
</dbReference>
<dbReference type="EMBL" id="AMQM01003474">
    <property type="status" value="NOT_ANNOTATED_CDS"/>
    <property type="molecule type" value="Genomic_DNA"/>
</dbReference>
<dbReference type="PANTHER" id="PTHR15036:SF89">
    <property type="entry name" value="NEUREXIN 1, ISOFORM F"/>
    <property type="match status" value="1"/>
</dbReference>
<accession>T1F2N3</accession>
<evidence type="ECO:0000259" key="3">
    <source>
        <dbReference type="PROSITE" id="PS50025"/>
    </source>
</evidence>
<gene>
    <name evidence="5" type="primary">20203082</name>
    <name evidence="4" type="ORF">HELRODRAFT_170114</name>
</gene>
<feature type="compositionally biased region" description="Acidic residues" evidence="2">
    <location>
        <begin position="212"/>
        <end position="229"/>
    </location>
</feature>
<dbReference type="InterPro" id="IPR050372">
    <property type="entry name" value="Neurexin-related_CASP"/>
</dbReference>
<dbReference type="Pfam" id="PF02210">
    <property type="entry name" value="Laminin_G_2"/>
    <property type="match status" value="1"/>
</dbReference>
<evidence type="ECO:0000313" key="5">
    <source>
        <dbReference type="EnsemblMetazoa" id="HelroP170114"/>
    </source>
</evidence>
<dbReference type="Gene3D" id="2.60.120.200">
    <property type="match status" value="1"/>
</dbReference>
<dbReference type="RefSeq" id="XP_009014179.1">
    <property type="nucleotide sequence ID" value="XM_009015931.1"/>
</dbReference>
<comment type="caution">
    <text evidence="1">Lacks conserved residue(s) required for the propagation of feature annotation.</text>
</comment>
<dbReference type="CDD" id="cd00110">
    <property type="entry name" value="LamG"/>
    <property type="match status" value="1"/>
</dbReference>
<dbReference type="Gene3D" id="2.10.25.10">
    <property type="entry name" value="Laminin"/>
    <property type="match status" value="1"/>
</dbReference>
<reference evidence="5" key="3">
    <citation type="submission" date="2015-06" db="UniProtKB">
        <authorList>
            <consortium name="EnsemblMetazoa"/>
        </authorList>
    </citation>
    <scope>IDENTIFICATION</scope>
</reference>
<dbReference type="STRING" id="6412.T1F2N3"/>
<feature type="region of interest" description="Disordered" evidence="2">
    <location>
        <begin position="210"/>
        <end position="249"/>
    </location>
</feature>
<dbReference type="EMBL" id="KB096183">
    <property type="protein sequence ID" value="ESO07568.1"/>
    <property type="molecule type" value="Genomic_DNA"/>
</dbReference>
<dbReference type="AlphaFoldDB" id="T1F2N3"/>
<feature type="domain" description="Laminin G" evidence="3">
    <location>
        <begin position="1"/>
        <end position="193"/>
    </location>
</feature>
<dbReference type="OrthoDB" id="6275838at2759"/>